<keyword evidence="2" id="KW-0812">Transmembrane</keyword>
<gene>
    <name evidence="3" type="ORF">pneo_cds_645</name>
</gene>
<name>A0A2U7UCX7_9VIRU</name>
<protein>
    <submittedName>
        <fullName evidence="3">Uncharacterized protein</fullName>
    </submittedName>
</protein>
<keyword evidence="2" id="KW-1133">Transmembrane helix</keyword>
<evidence type="ECO:0000313" key="3">
    <source>
        <dbReference type="EMBL" id="AVK76252.1"/>
    </source>
</evidence>
<dbReference type="RefSeq" id="YP_009482255.1">
    <property type="nucleotide sequence ID" value="NC_037666.1"/>
</dbReference>
<sequence length="130" mass="14676">MHSRRIRWPRTPTPTTEKRPHGRFSALAGACLCAYSGAALMAAALHMLCWVVRGVVDPLATWHGRDRLWNDMHPASPGSRDDESLGDEYHIWSARSLWTLATYAAGMLWPLWAAARMIARRRRVPRPSSS</sequence>
<dbReference type="EMBL" id="MG011690">
    <property type="protein sequence ID" value="AVK76252.1"/>
    <property type="molecule type" value="Genomic_DNA"/>
</dbReference>
<keyword evidence="2" id="KW-0472">Membrane</keyword>
<feature type="transmembrane region" description="Helical" evidence="2">
    <location>
        <begin position="26"/>
        <end position="48"/>
    </location>
</feature>
<feature type="transmembrane region" description="Helical" evidence="2">
    <location>
        <begin position="97"/>
        <end position="119"/>
    </location>
</feature>
<dbReference type="GeneID" id="36842965"/>
<dbReference type="Proteomes" id="UP000249287">
    <property type="component" value="Segment"/>
</dbReference>
<accession>A0A2U7UCX7</accession>
<feature type="region of interest" description="Disordered" evidence="1">
    <location>
        <begin position="1"/>
        <end position="20"/>
    </location>
</feature>
<proteinExistence type="predicted"/>
<dbReference type="KEGG" id="vg:36842965"/>
<evidence type="ECO:0000256" key="1">
    <source>
        <dbReference type="SAM" id="MobiDB-lite"/>
    </source>
</evidence>
<reference evidence="3" key="1">
    <citation type="journal article" date="2018" name="Nat. Commun.">
        <title>Diversity and evolution of the emerging Pandoraviridae family.</title>
        <authorList>
            <person name="Legendre M."/>
            <person name="Fabre E."/>
            <person name="Poirot O."/>
            <person name="Jeudy S."/>
            <person name="Lartigue A."/>
            <person name="Alempic J.M."/>
            <person name="Beucher L."/>
            <person name="Philippe N."/>
            <person name="Bertaux L."/>
            <person name="Christo-Foroux E."/>
            <person name="Labadie K."/>
            <person name="Coute Y."/>
            <person name="Abergel C."/>
            <person name="Claverie J.M."/>
        </authorList>
    </citation>
    <scope>NUCLEOTIDE SEQUENCE [LARGE SCALE GENOMIC DNA]</scope>
    <source>
        <strain evidence="3">Neocaledonia</strain>
    </source>
</reference>
<evidence type="ECO:0000256" key="2">
    <source>
        <dbReference type="SAM" id="Phobius"/>
    </source>
</evidence>
<organism evidence="3">
    <name type="scientific">Pandoravirus neocaledonia</name>
    <dbReference type="NCBI Taxonomy" id="2107708"/>
    <lineage>
        <taxon>Viruses</taxon>
        <taxon>Pandoravirus</taxon>
    </lineage>
</organism>